<dbReference type="STRING" id="47879.AXG94_11395"/>
<feature type="transmembrane region" description="Helical" evidence="7">
    <location>
        <begin position="335"/>
        <end position="358"/>
    </location>
</feature>
<dbReference type="InterPro" id="IPR050382">
    <property type="entry name" value="MFS_Na/Anion_cotransporter"/>
</dbReference>
<dbReference type="Gene3D" id="1.20.1250.20">
    <property type="entry name" value="MFS general substrate transporter like domains"/>
    <property type="match status" value="2"/>
</dbReference>
<feature type="transmembrane region" description="Helical" evidence="7">
    <location>
        <begin position="232"/>
        <end position="254"/>
    </location>
</feature>
<sequence>MPWGELTTFPSTAHHRLHIAAGQKRRHQWMKPRSPHKNFKNGHTPMNPSQSSPLTPGMGVTTGGVGDKIRGALAVGKTRWGMLALVFFATTLNYIDRAALGVMQPILAKEMSWTAMDYANINFWFQVGYAVGFILQGRLIDRIGVKRVFFFAVLLWSLATGAHGLATSAAGFMVCRFILGLTEAANYPACVKTTRLWFPAGERAVATGIFNAGTNVGAMFTPMLLPLVLQVWGWQAAFLCMAALGGIWLLFWGLKYFNPEDHPSVKQSELDYIQRESEPDQARVPFSRILRMRGTWAFALAYSITAPVFWFYLYWLPPFLNQQYSLGINVTQMGIPLIIIYLSADFGSVGGGILSSFLIGRGLDPIKARLVSMLLFACCIVGVIMAAGASNLWMAVFAISLAIGAHQAWTANIWSLVMDYTPKHMMSTVFGFGGMCAAIGGMFMTQLVGHILTVTHNNYTVLFTLIPAMYFIALIWLYLMSPRKVPTLEN</sequence>
<evidence type="ECO:0000256" key="2">
    <source>
        <dbReference type="ARBA" id="ARBA00022692"/>
    </source>
</evidence>
<dbReference type="CDD" id="cd17319">
    <property type="entry name" value="MFS_ExuT_GudP_like"/>
    <property type="match status" value="1"/>
</dbReference>
<accession>A0A3M3DV24</accession>
<comment type="similarity">
    <text evidence="5">Belongs to the major facilitator superfamily. Phthalate permease family.</text>
</comment>
<evidence type="ECO:0000313" key="10">
    <source>
        <dbReference type="Proteomes" id="UP000270661"/>
    </source>
</evidence>
<evidence type="ECO:0000256" key="6">
    <source>
        <dbReference type="SAM" id="MobiDB-lite"/>
    </source>
</evidence>
<feature type="region of interest" description="Disordered" evidence="6">
    <location>
        <begin position="24"/>
        <end position="60"/>
    </location>
</feature>
<comment type="caution">
    <text evidence="9">The sequence shown here is derived from an EMBL/GenBank/DDBJ whole genome shotgun (WGS) entry which is preliminary data.</text>
</comment>
<evidence type="ECO:0000256" key="3">
    <source>
        <dbReference type="ARBA" id="ARBA00022989"/>
    </source>
</evidence>
<feature type="transmembrane region" description="Helical" evidence="7">
    <location>
        <begin position="370"/>
        <end position="389"/>
    </location>
</feature>
<dbReference type="SUPFAM" id="SSF103473">
    <property type="entry name" value="MFS general substrate transporter"/>
    <property type="match status" value="1"/>
</dbReference>
<gene>
    <name evidence="9" type="ORF">ALQ77_05153</name>
</gene>
<dbReference type="Proteomes" id="UP000270661">
    <property type="component" value="Unassembled WGS sequence"/>
</dbReference>
<feature type="transmembrane region" description="Helical" evidence="7">
    <location>
        <begin position="395"/>
        <end position="417"/>
    </location>
</feature>
<feature type="compositionally biased region" description="Basic residues" evidence="6">
    <location>
        <begin position="24"/>
        <end position="40"/>
    </location>
</feature>
<feature type="transmembrane region" description="Helical" evidence="7">
    <location>
        <begin position="296"/>
        <end position="315"/>
    </location>
</feature>
<organism evidence="9 10">
    <name type="scientific">Pseudomonas corrugata</name>
    <dbReference type="NCBI Taxonomy" id="47879"/>
    <lineage>
        <taxon>Bacteria</taxon>
        <taxon>Pseudomonadati</taxon>
        <taxon>Pseudomonadota</taxon>
        <taxon>Gammaproteobacteria</taxon>
        <taxon>Pseudomonadales</taxon>
        <taxon>Pseudomonadaceae</taxon>
        <taxon>Pseudomonas</taxon>
    </lineage>
</organism>
<feature type="transmembrane region" description="Helical" evidence="7">
    <location>
        <begin position="429"/>
        <end position="453"/>
    </location>
</feature>
<dbReference type="InterPro" id="IPR036259">
    <property type="entry name" value="MFS_trans_sf"/>
</dbReference>
<dbReference type="InterPro" id="IPR020846">
    <property type="entry name" value="MFS_dom"/>
</dbReference>
<evidence type="ECO:0000256" key="5">
    <source>
        <dbReference type="ARBA" id="ARBA00038514"/>
    </source>
</evidence>
<dbReference type="EMBL" id="RBOJ01000113">
    <property type="protein sequence ID" value="RMM41140.1"/>
    <property type="molecule type" value="Genomic_DNA"/>
</dbReference>
<evidence type="ECO:0000313" key="9">
    <source>
        <dbReference type="EMBL" id="RMM41140.1"/>
    </source>
</evidence>
<feature type="compositionally biased region" description="Polar residues" evidence="6">
    <location>
        <begin position="44"/>
        <end position="54"/>
    </location>
</feature>
<keyword evidence="2 7" id="KW-0812">Transmembrane</keyword>
<dbReference type="PANTHER" id="PTHR11662:SF285">
    <property type="entry name" value="HEXURONATE TRANSPORTER"/>
    <property type="match status" value="1"/>
</dbReference>
<dbReference type="PROSITE" id="PS50850">
    <property type="entry name" value="MFS"/>
    <property type="match status" value="1"/>
</dbReference>
<feature type="transmembrane region" description="Helical" evidence="7">
    <location>
        <begin position="148"/>
        <end position="179"/>
    </location>
</feature>
<evidence type="ECO:0000259" key="8">
    <source>
        <dbReference type="PROSITE" id="PS50850"/>
    </source>
</evidence>
<comment type="subcellular location">
    <subcellularLocation>
        <location evidence="1">Membrane</location>
        <topology evidence="1">Multi-pass membrane protein</topology>
    </subcellularLocation>
</comment>
<evidence type="ECO:0000256" key="1">
    <source>
        <dbReference type="ARBA" id="ARBA00004141"/>
    </source>
</evidence>
<proteinExistence type="inferred from homology"/>
<evidence type="ECO:0000256" key="7">
    <source>
        <dbReference type="SAM" id="Phobius"/>
    </source>
</evidence>
<keyword evidence="10" id="KW-1185">Reference proteome</keyword>
<name>A0A3M3DV24_9PSED</name>
<feature type="transmembrane region" description="Helical" evidence="7">
    <location>
        <begin position="459"/>
        <end position="479"/>
    </location>
</feature>
<keyword evidence="4 7" id="KW-0472">Membrane</keyword>
<dbReference type="PANTHER" id="PTHR11662">
    <property type="entry name" value="SOLUTE CARRIER FAMILY 17"/>
    <property type="match status" value="1"/>
</dbReference>
<protein>
    <recommendedName>
        <fullName evidence="8">Major facilitator superfamily (MFS) profile domain-containing protein</fullName>
    </recommendedName>
</protein>
<keyword evidence="3 7" id="KW-1133">Transmembrane helix</keyword>
<dbReference type="AlphaFoldDB" id="A0A3M3DV24"/>
<dbReference type="InterPro" id="IPR011701">
    <property type="entry name" value="MFS"/>
</dbReference>
<dbReference type="Pfam" id="PF07690">
    <property type="entry name" value="MFS_1"/>
    <property type="match status" value="1"/>
</dbReference>
<feature type="domain" description="Major facilitator superfamily (MFS) profile" evidence="8">
    <location>
        <begin position="82"/>
        <end position="485"/>
    </location>
</feature>
<dbReference type="GO" id="GO:0015134">
    <property type="term" value="F:hexuronate transmembrane transporter activity"/>
    <property type="evidence" value="ECO:0007669"/>
    <property type="project" value="TreeGrafter"/>
</dbReference>
<feature type="transmembrane region" description="Helical" evidence="7">
    <location>
        <begin position="115"/>
        <end position="136"/>
    </location>
</feature>
<reference evidence="9 10" key="1">
    <citation type="submission" date="2018-08" db="EMBL/GenBank/DDBJ databases">
        <title>Recombination of ecologically and evolutionarily significant loci maintains genetic cohesion in the Pseudomonas syringae species complex.</title>
        <authorList>
            <person name="Dillon M."/>
            <person name="Thakur S."/>
            <person name="Almeida R.N.D."/>
            <person name="Weir B.S."/>
            <person name="Guttman D.S."/>
        </authorList>
    </citation>
    <scope>NUCLEOTIDE SEQUENCE [LARGE SCALE GENOMIC DNA]</scope>
    <source>
        <strain evidence="9 10">NCPPB2445</strain>
    </source>
</reference>
<evidence type="ECO:0000256" key="4">
    <source>
        <dbReference type="ARBA" id="ARBA00023136"/>
    </source>
</evidence>
<dbReference type="GO" id="GO:0016020">
    <property type="term" value="C:membrane"/>
    <property type="evidence" value="ECO:0007669"/>
    <property type="project" value="UniProtKB-SubCell"/>
</dbReference>